<dbReference type="EMBL" id="FNFE01000011">
    <property type="protein sequence ID" value="SDL08673.1"/>
    <property type="molecule type" value="Genomic_DNA"/>
</dbReference>
<evidence type="ECO:0000313" key="2">
    <source>
        <dbReference type="EMBL" id="SDL08673.1"/>
    </source>
</evidence>
<dbReference type="Proteomes" id="UP000198882">
    <property type="component" value="Unassembled WGS sequence"/>
</dbReference>
<reference evidence="3" key="1">
    <citation type="submission" date="2016-10" db="EMBL/GenBank/DDBJ databases">
        <authorList>
            <person name="Varghese N."/>
            <person name="Submissions S."/>
        </authorList>
    </citation>
    <scope>NUCLEOTIDE SEQUENCE [LARGE SCALE GENOMIC DNA]</scope>
    <source>
        <strain evidence="3">B4,CECT 8067,JCM 17497</strain>
    </source>
</reference>
<accession>A0A1G9H8C1</accession>
<dbReference type="OrthoDB" id="202365at2157"/>
<feature type="compositionally biased region" description="Basic and acidic residues" evidence="1">
    <location>
        <begin position="9"/>
        <end position="29"/>
    </location>
</feature>
<keyword evidence="3" id="KW-1185">Reference proteome</keyword>
<dbReference type="AlphaFoldDB" id="A0A1G9H8C1"/>
<dbReference type="STRING" id="1095776.SAMN04515672_0127"/>
<organism evidence="2 3">
    <name type="scientific">Natronorubrum texcoconense</name>
    <dbReference type="NCBI Taxonomy" id="1095776"/>
    <lineage>
        <taxon>Archaea</taxon>
        <taxon>Methanobacteriati</taxon>
        <taxon>Methanobacteriota</taxon>
        <taxon>Stenosarchaea group</taxon>
        <taxon>Halobacteria</taxon>
        <taxon>Halobacteriales</taxon>
        <taxon>Natrialbaceae</taxon>
        <taxon>Natronorubrum</taxon>
    </lineage>
</organism>
<sequence length="198" mass="23210">MSQTQQHLEQQRREASSDSPFRRDNHWGTDVDGTEETTGHDPEEFHYKRERCEYVITGFWKETAERLLCPVAFHEPGEYDLHDEPCEVEVSDPEAYIPKQAPEWHSDGEYGAMSHRVRINEEHGNLTGPYVPDRKYENFMPGVEDLLSHWYTELDLSKRNIDTLRETADRRKRDGDGRDVDIVAELMQDAWRMAKTGE</sequence>
<protein>
    <submittedName>
        <fullName evidence="2">Uncharacterized protein</fullName>
    </submittedName>
</protein>
<evidence type="ECO:0000256" key="1">
    <source>
        <dbReference type="SAM" id="MobiDB-lite"/>
    </source>
</evidence>
<dbReference type="RefSeq" id="WP_090312385.1">
    <property type="nucleotide sequence ID" value="NZ_FNFE01000011.1"/>
</dbReference>
<gene>
    <name evidence="2" type="ORF">SAMN04515672_0127</name>
</gene>
<feature type="region of interest" description="Disordered" evidence="1">
    <location>
        <begin position="1"/>
        <end position="43"/>
    </location>
</feature>
<name>A0A1G9H8C1_9EURY</name>
<proteinExistence type="predicted"/>
<evidence type="ECO:0000313" key="3">
    <source>
        <dbReference type="Proteomes" id="UP000198882"/>
    </source>
</evidence>